<feature type="transmembrane region" description="Helical" evidence="1">
    <location>
        <begin position="65"/>
        <end position="83"/>
    </location>
</feature>
<keyword evidence="3" id="KW-1185">Reference proteome</keyword>
<evidence type="ECO:0000313" key="2">
    <source>
        <dbReference type="EMBL" id="KAF7345822.1"/>
    </source>
</evidence>
<dbReference type="AlphaFoldDB" id="A0A8H7CRR0"/>
<feature type="transmembrane region" description="Helical" evidence="1">
    <location>
        <begin position="230"/>
        <end position="255"/>
    </location>
</feature>
<dbReference type="OrthoDB" id="2744793at2759"/>
<comment type="caution">
    <text evidence="2">The sequence shown here is derived from an EMBL/GenBank/DDBJ whole genome shotgun (WGS) entry which is preliminary data.</text>
</comment>
<organism evidence="2 3">
    <name type="scientific">Mycena venus</name>
    <dbReference type="NCBI Taxonomy" id="2733690"/>
    <lineage>
        <taxon>Eukaryota</taxon>
        <taxon>Fungi</taxon>
        <taxon>Dikarya</taxon>
        <taxon>Basidiomycota</taxon>
        <taxon>Agaricomycotina</taxon>
        <taxon>Agaricomycetes</taxon>
        <taxon>Agaricomycetidae</taxon>
        <taxon>Agaricales</taxon>
        <taxon>Marasmiineae</taxon>
        <taxon>Mycenaceae</taxon>
        <taxon>Mycena</taxon>
    </lineage>
</organism>
<feature type="transmembrane region" description="Helical" evidence="1">
    <location>
        <begin position="108"/>
        <end position="130"/>
    </location>
</feature>
<keyword evidence="1" id="KW-0472">Membrane</keyword>
<feature type="transmembrane region" description="Helical" evidence="1">
    <location>
        <begin position="142"/>
        <end position="164"/>
    </location>
</feature>
<evidence type="ECO:0000313" key="3">
    <source>
        <dbReference type="Proteomes" id="UP000620124"/>
    </source>
</evidence>
<feature type="transmembrane region" description="Helical" evidence="1">
    <location>
        <begin position="184"/>
        <end position="204"/>
    </location>
</feature>
<reference evidence="2" key="1">
    <citation type="submission" date="2020-05" db="EMBL/GenBank/DDBJ databases">
        <title>Mycena genomes resolve the evolution of fungal bioluminescence.</title>
        <authorList>
            <person name="Tsai I.J."/>
        </authorList>
    </citation>
    <scope>NUCLEOTIDE SEQUENCE</scope>
    <source>
        <strain evidence="2">CCC161011</strain>
    </source>
</reference>
<feature type="transmembrane region" description="Helical" evidence="1">
    <location>
        <begin position="30"/>
        <end position="53"/>
    </location>
</feature>
<keyword evidence="1" id="KW-1133">Transmembrane helix</keyword>
<proteinExistence type="predicted"/>
<accession>A0A8H7CRR0</accession>
<sequence length="358" mass="39631">MSSGSDSIPLSDADALLLKRFGRDIIQDTVGIVTEAIVCSAYGIFFALALYSILRKGLKSRGAMVYLYASSLATFALDIVLWVKKTQYLLMTVHTPLLDRVELANQPIISIFISEVVSSLFSMIIGDSIVLWRAWIICRGRVWVLCVPGIMLFMAFIFGVTNLACQLVELQTLDEPSEVCTHPVIFMWAFSAATNVACTIIIGIKAVQHRKLMRVFDIPGNSRTLTAQKILALLVESGFIYSLFWLTPVITFTGLTRESPWWYLNEIIVYGSGQIVGMYPTLIIVIVNFHHTIWDDTPSTGGNSATLNTLRFAGSAPTDTLGTEQRGVNVDLEATGVEIKRGLAMRNLEFQGYDVQDP</sequence>
<keyword evidence="1" id="KW-0812">Transmembrane</keyword>
<dbReference type="EMBL" id="JACAZI010000013">
    <property type="protein sequence ID" value="KAF7345822.1"/>
    <property type="molecule type" value="Genomic_DNA"/>
</dbReference>
<dbReference type="Proteomes" id="UP000620124">
    <property type="component" value="Unassembled WGS sequence"/>
</dbReference>
<protein>
    <submittedName>
        <fullName evidence="2">Uncharacterized protein</fullName>
    </submittedName>
</protein>
<gene>
    <name evidence="2" type="ORF">MVEN_01603700</name>
</gene>
<evidence type="ECO:0000256" key="1">
    <source>
        <dbReference type="SAM" id="Phobius"/>
    </source>
</evidence>
<name>A0A8H7CRR0_9AGAR</name>
<feature type="transmembrane region" description="Helical" evidence="1">
    <location>
        <begin position="267"/>
        <end position="289"/>
    </location>
</feature>